<proteinExistence type="predicted"/>
<dbReference type="AlphaFoldDB" id="A0A1Q9EWN5"/>
<organism evidence="2 3">
    <name type="scientific">Symbiodinium microadriaticum</name>
    <name type="common">Dinoflagellate</name>
    <name type="synonym">Zooxanthella microadriatica</name>
    <dbReference type="NCBI Taxonomy" id="2951"/>
    <lineage>
        <taxon>Eukaryota</taxon>
        <taxon>Sar</taxon>
        <taxon>Alveolata</taxon>
        <taxon>Dinophyceae</taxon>
        <taxon>Suessiales</taxon>
        <taxon>Symbiodiniaceae</taxon>
        <taxon>Symbiodinium</taxon>
    </lineage>
</organism>
<dbReference type="Proteomes" id="UP000186817">
    <property type="component" value="Unassembled WGS sequence"/>
</dbReference>
<dbReference type="OrthoDB" id="423578at2759"/>
<sequence length="725" mass="78547">MRPSEATKGSDVRCGLASPSSHLLLKPVGVIPLAPARAMAGKRHAVLLTVVSSAIVMARPFGSRIWVHPFIPAPETPKRVAVRGARVCSRDKGLPAAFFQNLQVQTAGSEKMLPYFHVSACTSPFRGSWIGRLPRRSLFGGWGGLRGSDGSALPGIVKLTLGDDPLQDSHRAGPSAADGLRQSEGDQGPHSQGRSDAMGPGAASYAPGRAQAMHRACFEFRVVNVQIMSFDCSLTARKGPEDEVHSSMSKHPAGPADRASPQKSTASGLESTVQSSKDPGCVEDHASHQTASIWAFCLCSSVCGGIAAWCVQRMFQRYQVDLAQFRQIDVFLIGTGLAFAAFGWLDDRCTSPDYLLHVIQQGMAAGAGGFYFMANQLRQLKRKQQFPRSAYTWALQFHSPMGKIALEMVLALQSGLDLEFQDVESSMLAACWCGQDSYAICVYLHVPVSFVPNVVPEPFADHLLQVFLEEAPAASPSAGSAPVSGTICVTFVDRLAAVKADKGCWMTRAVSNQAVPVQQMALHRSPSTLRSSILGSSLLPPQWCLSARVASRAWRDGLNSQLARLETLRVLLECIDESGLPDDFDAMVMAGEVTAPCFCRPKPQFDEAVRALAASHFAWQRGSAFIPLGQLSGRTLQAVVHCGDRQLLTVEDSVEVKHLNEPADLYSWTRKFCGDLPTNQRSALVLVLRLLLESYSFTTVLVLHANVMDTLVSTIHAMLWEKKCT</sequence>
<feature type="compositionally biased region" description="Polar residues" evidence="1">
    <location>
        <begin position="261"/>
        <end position="277"/>
    </location>
</feature>
<dbReference type="EMBL" id="LSRX01000053">
    <property type="protein sequence ID" value="OLQ11854.1"/>
    <property type="molecule type" value="Genomic_DNA"/>
</dbReference>
<keyword evidence="3" id="KW-1185">Reference proteome</keyword>
<evidence type="ECO:0000256" key="1">
    <source>
        <dbReference type="SAM" id="MobiDB-lite"/>
    </source>
</evidence>
<feature type="region of interest" description="Disordered" evidence="1">
    <location>
        <begin position="241"/>
        <end position="281"/>
    </location>
</feature>
<reference evidence="2 3" key="1">
    <citation type="submission" date="2016-02" db="EMBL/GenBank/DDBJ databases">
        <title>Genome analysis of coral dinoflagellate symbionts highlights evolutionary adaptations to a symbiotic lifestyle.</title>
        <authorList>
            <person name="Aranda M."/>
            <person name="Li Y."/>
            <person name="Liew Y.J."/>
            <person name="Baumgarten S."/>
            <person name="Simakov O."/>
            <person name="Wilson M."/>
            <person name="Piel J."/>
            <person name="Ashoor H."/>
            <person name="Bougouffa S."/>
            <person name="Bajic V.B."/>
            <person name="Ryu T."/>
            <person name="Ravasi T."/>
            <person name="Bayer T."/>
            <person name="Micklem G."/>
            <person name="Kim H."/>
            <person name="Bhak J."/>
            <person name="Lajeunesse T.C."/>
            <person name="Voolstra C.R."/>
        </authorList>
    </citation>
    <scope>NUCLEOTIDE SEQUENCE [LARGE SCALE GENOMIC DNA]</scope>
    <source>
        <strain evidence="2 3">CCMP2467</strain>
    </source>
</reference>
<evidence type="ECO:0000313" key="2">
    <source>
        <dbReference type="EMBL" id="OLQ11854.1"/>
    </source>
</evidence>
<feature type="region of interest" description="Disordered" evidence="1">
    <location>
        <begin position="163"/>
        <end position="206"/>
    </location>
</feature>
<evidence type="ECO:0000313" key="3">
    <source>
        <dbReference type="Proteomes" id="UP000186817"/>
    </source>
</evidence>
<gene>
    <name evidence="2" type="ORF">AK812_SmicGene4266</name>
</gene>
<protein>
    <submittedName>
        <fullName evidence="2">Uncharacterized protein</fullName>
    </submittedName>
</protein>
<comment type="caution">
    <text evidence="2">The sequence shown here is derived from an EMBL/GenBank/DDBJ whole genome shotgun (WGS) entry which is preliminary data.</text>
</comment>
<name>A0A1Q9EWN5_SYMMI</name>
<accession>A0A1Q9EWN5</accession>